<evidence type="ECO:0000313" key="7">
    <source>
        <dbReference type="Proteomes" id="UP000050501"/>
    </source>
</evidence>
<dbReference type="SUPFAM" id="SSF53720">
    <property type="entry name" value="ALDH-like"/>
    <property type="match status" value="1"/>
</dbReference>
<dbReference type="GO" id="GO:0004491">
    <property type="term" value="F:methylmalonate-semialdehyde dehydrogenase (acylating, NAD) activity"/>
    <property type="evidence" value="ECO:0007669"/>
    <property type="project" value="UniProtKB-EC"/>
</dbReference>
<organism evidence="5">
    <name type="scientific">Levilinea saccharolytica</name>
    <dbReference type="NCBI Taxonomy" id="229921"/>
    <lineage>
        <taxon>Bacteria</taxon>
        <taxon>Bacillati</taxon>
        <taxon>Chloroflexota</taxon>
        <taxon>Anaerolineae</taxon>
        <taxon>Anaerolineales</taxon>
        <taxon>Anaerolineaceae</taxon>
        <taxon>Levilinea</taxon>
    </lineage>
</organism>
<dbReference type="CDD" id="cd07085">
    <property type="entry name" value="ALDH_F6_MMSDH"/>
    <property type="match status" value="1"/>
</dbReference>
<accession>A0A0M8JQE4</accession>
<dbReference type="GO" id="GO:0006574">
    <property type="term" value="P:L-valine catabolic process"/>
    <property type="evidence" value="ECO:0007669"/>
    <property type="project" value="TreeGrafter"/>
</dbReference>
<dbReference type="Gene3D" id="3.40.309.10">
    <property type="entry name" value="Aldehyde Dehydrogenase, Chain A, domain 2"/>
    <property type="match status" value="1"/>
</dbReference>
<evidence type="ECO:0000256" key="1">
    <source>
        <dbReference type="ARBA" id="ARBA00013048"/>
    </source>
</evidence>
<keyword evidence="3" id="KW-0520">NAD</keyword>
<dbReference type="STRING" id="229921.ADN01_10100"/>
<gene>
    <name evidence="6" type="ORF">ADN01_10100</name>
    <name evidence="5" type="ORF">LSAC_03413</name>
</gene>
<dbReference type="InterPro" id="IPR016162">
    <property type="entry name" value="Ald_DH_N"/>
</dbReference>
<keyword evidence="2" id="KW-0560">Oxidoreductase</keyword>
<reference evidence="5" key="1">
    <citation type="journal article" date="2015" name="Genome Announc.">
        <title>Draft Genome Sequences of Anaerolinea thermolimosa IMO-1, Bellilinea caldifistulae GOMI-1, Leptolinea tardivitalis YMTK-2, Levilinea saccharolytica KIBI-1, Longilinea arvoryzae KOME-1, Previously Described as Members of the Class Anaerolineae (Chloroflexi).</title>
        <authorList>
            <person name="Matsuura N."/>
            <person name="Tourlousse M.D."/>
            <person name="Ohashi A."/>
            <person name="Hugenholtz P."/>
            <person name="Sekiguchi Y."/>
        </authorList>
    </citation>
    <scope>NUCLEOTIDE SEQUENCE</scope>
    <source>
        <strain evidence="5">KIBI-1</strain>
    </source>
</reference>
<proteinExistence type="predicted"/>
<dbReference type="InterPro" id="IPR016161">
    <property type="entry name" value="Ald_DH/histidinol_DH"/>
</dbReference>
<dbReference type="EMBL" id="LGCM01000037">
    <property type="protein sequence ID" value="KPL81663.1"/>
    <property type="molecule type" value="Genomic_DNA"/>
</dbReference>
<dbReference type="InterPro" id="IPR016163">
    <property type="entry name" value="Ald_DH_C"/>
</dbReference>
<evidence type="ECO:0000256" key="2">
    <source>
        <dbReference type="ARBA" id="ARBA00023002"/>
    </source>
</evidence>
<dbReference type="Gene3D" id="3.40.605.10">
    <property type="entry name" value="Aldehyde Dehydrogenase, Chain A, domain 1"/>
    <property type="match status" value="1"/>
</dbReference>
<keyword evidence="7" id="KW-1185">Reference proteome</keyword>
<reference evidence="6 7" key="2">
    <citation type="submission" date="2015-07" db="EMBL/GenBank/DDBJ databases">
        <title>Genome sequence of Levilinea saccharolytica DSM 16555.</title>
        <authorList>
            <person name="Hemp J."/>
            <person name="Ward L.M."/>
            <person name="Pace L.A."/>
            <person name="Fischer W.W."/>
        </authorList>
    </citation>
    <scope>NUCLEOTIDE SEQUENCE [LARGE SCALE GENOMIC DNA]</scope>
    <source>
        <strain evidence="6 7">KIBI-1</strain>
    </source>
</reference>
<dbReference type="Pfam" id="PF00171">
    <property type="entry name" value="Aldedh"/>
    <property type="match status" value="1"/>
</dbReference>
<feature type="domain" description="Aldehyde dehydrogenase" evidence="4">
    <location>
        <begin position="12"/>
        <end position="477"/>
    </location>
</feature>
<protein>
    <recommendedName>
        <fullName evidence="1">methylmalonate-semialdehyde dehydrogenase (CoA acylating)</fullName>
        <ecNumber evidence="1">1.2.1.27</ecNumber>
    </recommendedName>
</protein>
<dbReference type="InterPro" id="IPR016160">
    <property type="entry name" value="Ald_DH_CS_CYS"/>
</dbReference>
<name>A0A0M8JQE4_9CHLR</name>
<evidence type="ECO:0000313" key="5">
    <source>
        <dbReference type="EMBL" id="GAP19509.1"/>
    </source>
</evidence>
<evidence type="ECO:0000313" key="6">
    <source>
        <dbReference type="EMBL" id="KPL81663.1"/>
    </source>
</evidence>
<dbReference type="InterPro" id="IPR010061">
    <property type="entry name" value="MeMal-semiAld_DH"/>
</dbReference>
<dbReference type="EC" id="1.2.1.27" evidence="1"/>
<dbReference type="Proteomes" id="UP000050501">
    <property type="component" value="Unassembled WGS sequence"/>
</dbReference>
<dbReference type="NCBIfam" id="TIGR01722">
    <property type="entry name" value="MMSDH"/>
    <property type="match status" value="1"/>
</dbReference>
<dbReference type="PANTHER" id="PTHR43866">
    <property type="entry name" value="MALONATE-SEMIALDEHYDE DEHYDROGENASE"/>
    <property type="match status" value="1"/>
</dbReference>
<dbReference type="FunFam" id="3.40.309.10:FF:000002">
    <property type="entry name" value="Methylmalonate-semialdehyde dehydrogenase (Acylating)"/>
    <property type="match status" value="1"/>
</dbReference>
<dbReference type="AlphaFoldDB" id="A0A0M8JQE4"/>
<evidence type="ECO:0000259" key="4">
    <source>
        <dbReference type="Pfam" id="PF00171"/>
    </source>
</evidence>
<dbReference type="FunFam" id="3.40.605.10:FF:000003">
    <property type="entry name" value="Methylmalonate-semialdehyde dehydrogenase [acylating]"/>
    <property type="match status" value="1"/>
</dbReference>
<sequence length="489" mass="52911">METIKNYINGQWIEAAEAEYASVINPATGEEVARTPLCGPEVVDAAAQAAAAALPAWRRTPAQDRIQYLFKLRDLLKSHQDEIARAIVIEAGKTFDEAKAEMVRAIENVETACGIPMMMKGEIAEDIAPGIDERMLRQPVGVCATICPFNFPGMIPFWYLPYALACGNTYVIKPSEKVPLTMQVIFRLIDQVGFPAGVVNMVNGAKAAVDAILDHPAIRAVTFVGSSPVARYIYLRAAERGKRVQAQGGAKNPVVILPDADMDMAVRIVSDSAFGCAGQRCLAVSWVVTVDQARQPFLERICESARSKVVGYGLDQGVQMGPVISQAARERIEGLIGVGVRDGAQALVDGRGALIPGYEKGSFIRPTVLDHVQPGSELSKTEIFGPVLSLTHVNTLEEALELVNAGVYGNQASIFTASGAAARRFSYEAQAGNIGINIGVAAPMAFFPFSGWKDSFFGDLHGQGMDAVEFFTQKKVVVERWPKDWSRQF</sequence>
<evidence type="ECO:0000256" key="3">
    <source>
        <dbReference type="ARBA" id="ARBA00023027"/>
    </source>
</evidence>
<dbReference type="RefSeq" id="WP_062419782.1">
    <property type="nucleotide sequence ID" value="NZ_BBXZ01000180.1"/>
</dbReference>
<dbReference type="EMBL" id="DF967975">
    <property type="protein sequence ID" value="GAP19509.1"/>
    <property type="molecule type" value="Genomic_DNA"/>
</dbReference>
<dbReference type="GO" id="GO:0006210">
    <property type="term" value="P:thymine catabolic process"/>
    <property type="evidence" value="ECO:0007669"/>
    <property type="project" value="TreeGrafter"/>
</dbReference>
<dbReference type="OrthoDB" id="9762913at2"/>
<dbReference type="InterPro" id="IPR015590">
    <property type="entry name" value="Aldehyde_DH_dom"/>
</dbReference>
<dbReference type="PANTHER" id="PTHR43866:SF4">
    <property type="entry name" value="MALONATE-SEMIALDEHYDE DEHYDROGENASE"/>
    <property type="match status" value="1"/>
</dbReference>
<dbReference type="PROSITE" id="PS00070">
    <property type="entry name" value="ALDEHYDE_DEHYDR_CYS"/>
    <property type="match status" value="1"/>
</dbReference>
<dbReference type="PATRIC" id="fig|229921.5.peg.1363"/>